<sequence>MSTKPVNTEAYHTGSCLCGQISYEITGNPKFCVLCHCVNCKKWTGSGSGWLAFFNKHQVRYTKGEDALKTYADGATDRGSILLRNSCAECSAALTVVPTYHADSVGVMVGSVDGDVSEVWKPKSEVYCKDRPKWLPDLEVKQYDISSYASSA</sequence>
<protein>
    <submittedName>
        <fullName evidence="1">Mss4-like protein</fullName>
    </submittedName>
</protein>
<comment type="caution">
    <text evidence="1">The sequence shown here is derived from an EMBL/GenBank/DDBJ whole genome shotgun (WGS) entry which is preliminary data.</text>
</comment>
<dbReference type="Proteomes" id="UP001055072">
    <property type="component" value="Unassembled WGS sequence"/>
</dbReference>
<gene>
    <name evidence="1" type="ORF">BDY19DRAFT_990230</name>
</gene>
<dbReference type="EMBL" id="MU274903">
    <property type="protein sequence ID" value="KAI0092514.1"/>
    <property type="molecule type" value="Genomic_DNA"/>
</dbReference>
<reference evidence="1" key="1">
    <citation type="journal article" date="2021" name="Environ. Microbiol.">
        <title>Gene family expansions and transcriptome signatures uncover fungal adaptations to wood decay.</title>
        <authorList>
            <person name="Hage H."/>
            <person name="Miyauchi S."/>
            <person name="Viragh M."/>
            <person name="Drula E."/>
            <person name="Min B."/>
            <person name="Chaduli D."/>
            <person name="Navarro D."/>
            <person name="Favel A."/>
            <person name="Norest M."/>
            <person name="Lesage-Meessen L."/>
            <person name="Balint B."/>
            <person name="Merenyi Z."/>
            <person name="de Eugenio L."/>
            <person name="Morin E."/>
            <person name="Martinez A.T."/>
            <person name="Baldrian P."/>
            <person name="Stursova M."/>
            <person name="Martinez M.J."/>
            <person name="Novotny C."/>
            <person name="Magnuson J.K."/>
            <person name="Spatafora J.W."/>
            <person name="Maurice S."/>
            <person name="Pangilinan J."/>
            <person name="Andreopoulos W."/>
            <person name="LaButti K."/>
            <person name="Hundley H."/>
            <person name="Na H."/>
            <person name="Kuo A."/>
            <person name="Barry K."/>
            <person name="Lipzen A."/>
            <person name="Henrissat B."/>
            <person name="Riley R."/>
            <person name="Ahrendt S."/>
            <person name="Nagy L.G."/>
            <person name="Grigoriev I.V."/>
            <person name="Martin F."/>
            <person name="Rosso M.N."/>
        </authorList>
    </citation>
    <scope>NUCLEOTIDE SEQUENCE</scope>
    <source>
        <strain evidence="1">CBS 384.51</strain>
    </source>
</reference>
<evidence type="ECO:0000313" key="2">
    <source>
        <dbReference type="Proteomes" id="UP001055072"/>
    </source>
</evidence>
<name>A0ACB8UER0_9APHY</name>
<keyword evidence="2" id="KW-1185">Reference proteome</keyword>
<accession>A0ACB8UER0</accession>
<proteinExistence type="predicted"/>
<evidence type="ECO:0000313" key="1">
    <source>
        <dbReference type="EMBL" id="KAI0092514.1"/>
    </source>
</evidence>
<organism evidence="1 2">
    <name type="scientific">Irpex rosettiformis</name>
    <dbReference type="NCBI Taxonomy" id="378272"/>
    <lineage>
        <taxon>Eukaryota</taxon>
        <taxon>Fungi</taxon>
        <taxon>Dikarya</taxon>
        <taxon>Basidiomycota</taxon>
        <taxon>Agaricomycotina</taxon>
        <taxon>Agaricomycetes</taxon>
        <taxon>Polyporales</taxon>
        <taxon>Irpicaceae</taxon>
        <taxon>Irpex</taxon>
    </lineage>
</organism>